<accession>A0AA97GSY4</accession>
<feature type="signal peptide" evidence="1">
    <location>
        <begin position="1"/>
        <end position="18"/>
    </location>
</feature>
<dbReference type="Pfam" id="PF12079">
    <property type="entry name" value="DUF3558"/>
    <property type="match status" value="1"/>
</dbReference>
<sequence>MIGNRVRRVAAASAVAVAAVVGIGACSVDGSPVREGRDVGTDTGHVDTDRFEKLLAECEILPSSQIADAVGGAVADPSFFGANCRWTVLGTNTAEVMFNWFEWGSYNHEKDTAKRLGFTTENIEVRSQAAFTARDPKRPNVCGVTAKAPGGGIYTWWVEPSGTPTGDACAGPTKLMELILTGAF</sequence>
<evidence type="ECO:0000256" key="1">
    <source>
        <dbReference type="SAM" id="SignalP"/>
    </source>
</evidence>
<dbReference type="PROSITE" id="PS51257">
    <property type="entry name" value="PROKAR_LIPOPROTEIN"/>
    <property type="match status" value="1"/>
</dbReference>
<organism evidence="2">
    <name type="scientific">Gordonia sp. MP11Mi</name>
    <dbReference type="NCBI Taxonomy" id="3022769"/>
    <lineage>
        <taxon>Bacteria</taxon>
        <taxon>Bacillati</taxon>
        <taxon>Actinomycetota</taxon>
        <taxon>Actinomycetes</taxon>
        <taxon>Mycobacteriales</taxon>
        <taxon>Gordoniaceae</taxon>
        <taxon>Gordonia</taxon>
    </lineage>
</organism>
<dbReference type="EMBL" id="CP128986">
    <property type="protein sequence ID" value="WOC11633.1"/>
    <property type="molecule type" value="Genomic_DNA"/>
</dbReference>
<dbReference type="InterPro" id="IPR024520">
    <property type="entry name" value="DUF3558"/>
</dbReference>
<feature type="chain" id="PRO_5041637517" description="DUF3558 domain-containing protein" evidence="1">
    <location>
        <begin position="19"/>
        <end position="184"/>
    </location>
</feature>
<gene>
    <name evidence="2" type="ORF">MP11Mi_07060</name>
</gene>
<proteinExistence type="predicted"/>
<evidence type="ECO:0008006" key="3">
    <source>
        <dbReference type="Google" id="ProtNLM"/>
    </source>
</evidence>
<protein>
    <recommendedName>
        <fullName evidence="3">DUF3558 domain-containing protein</fullName>
    </recommendedName>
</protein>
<dbReference type="RefSeq" id="WP_420040930.1">
    <property type="nucleotide sequence ID" value="NZ_CP128986.1"/>
</dbReference>
<dbReference type="AlphaFoldDB" id="A0AA97GSY4"/>
<name>A0AA97GSY4_9ACTN</name>
<evidence type="ECO:0000313" key="2">
    <source>
        <dbReference type="EMBL" id="WOC11633.1"/>
    </source>
</evidence>
<reference evidence="2" key="1">
    <citation type="submission" date="2023-06" db="EMBL/GenBank/DDBJ databases">
        <title>Gordonia sp. nov. and Pseudochrobactrum sp. nov., two species isolated from the burying beetle Nicrophorus vespilloides.</title>
        <authorList>
            <person name="Poehlein A."/>
            <person name="Guzman J."/>
            <person name="Daniel R."/>
            <person name="Vilcinskas A."/>
        </authorList>
    </citation>
    <scope>NUCLEOTIDE SEQUENCE</scope>
    <source>
        <strain evidence="2">MP11Mi</strain>
    </source>
</reference>
<keyword evidence="1" id="KW-0732">Signal</keyword>